<organism evidence="6">
    <name type="scientific">Bradyrhizobium septentrionale</name>
    <dbReference type="NCBI Taxonomy" id="1404411"/>
    <lineage>
        <taxon>Bacteria</taxon>
        <taxon>Pseudomonadati</taxon>
        <taxon>Pseudomonadota</taxon>
        <taxon>Alphaproteobacteria</taxon>
        <taxon>Hyphomicrobiales</taxon>
        <taxon>Nitrobacteraceae</taxon>
        <taxon>Bradyrhizobium</taxon>
    </lineage>
</organism>
<keyword evidence="2" id="KW-0575">Peroxidase</keyword>
<accession>A0A974A715</accession>
<evidence type="ECO:0000313" key="8">
    <source>
        <dbReference type="Proteomes" id="UP001432046"/>
    </source>
</evidence>
<sequence>MSAMINLADLQGNILRGYTKKPYVRYLILEVADRVAARRWLAASTSGRSDGVPQITSGDWGASKPDTCFNIGLTYEGLRALGTPSASLEMFPNEFIEGMTARALKLGDVGPSAPETWPKPFNEPKRIHLIATIYAEQAEQLDDVQKRALADTSAVTLVGTREGCSFPDDRVHFGYRDNIMQPRFEGIHDSDRYDDGQPRAPLGTVLLGHRTNLEGLMWRVPQPEELGHNGTFNAFRVLKQDVAGFEEYLDQAADELLKDTRAVGELLPPGAEAKICQILSIEGPTPRAALREIVAANLCGRWRDGTPLALSADVPDPNLVKAADFDYVGESRCPYGAHIRRSNPRGGQIVQRVANNSRRLVRRGVPYGPAYDRTQPRKPEPERGLLGNFIGANLGAQFEAMSCDWLNLGLQDPRITGSNDPVTGANDPAASWFDLPLKSGSTIRLRGLPRFVSTQGGAYAFLPSLRAIRYLGSLTT</sequence>
<comment type="cofactor">
    <cofactor evidence="1">
        <name>heme b</name>
        <dbReference type="ChEBI" id="CHEBI:60344"/>
    </cofactor>
</comment>
<name>A0A974A715_9BRAD</name>
<evidence type="ECO:0000256" key="1">
    <source>
        <dbReference type="ARBA" id="ARBA00001970"/>
    </source>
</evidence>
<evidence type="ECO:0008006" key="9">
    <source>
        <dbReference type="Google" id="ProtNLM"/>
    </source>
</evidence>
<keyword evidence="3" id="KW-0479">Metal-binding</keyword>
<evidence type="ECO:0000256" key="3">
    <source>
        <dbReference type="ARBA" id="ARBA00022723"/>
    </source>
</evidence>
<keyword evidence="8" id="KW-1185">Reference proteome</keyword>
<dbReference type="GO" id="GO:0020037">
    <property type="term" value="F:heme binding"/>
    <property type="evidence" value="ECO:0007669"/>
    <property type="project" value="InterPro"/>
</dbReference>
<reference evidence="6" key="1">
    <citation type="submission" date="2020-06" db="EMBL/GenBank/DDBJ databases">
        <title>Whole Genome Sequence of Bradyrhizobium sp. Strain 1S1.</title>
        <authorList>
            <person name="Bromfield E.S.P."/>
            <person name="Cloutier S."/>
        </authorList>
    </citation>
    <scope>NUCLEOTIDE SEQUENCE [LARGE SCALE GENOMIC DNA]</scope>
    <source>
        <strain evidence="6">1S1</strain>
    </source>
</reference>
<evidence type="ECO:0000256" key="5">
    <source>
        <dbReference type="ARBA" id="ARBA00023004"/>
    </source>
</evidence>
<dbReference type="InterPro" id="IPR006314">
    <property type="entry name" value="Dyp_peroxidase"/>
</dbReference>
<proteinExistence type="predicted"/>
<dbReference type="PANTHER" id="PTHR30521:SF5">
    <property type="entry name" value="BLR4509 PROTEIN"/>
    <property type="match status" value="1"/>
</dbReference>
<evidence type="ECO:0000256" key="4">
    <source>
        <dbReference type="ARBA" id="ARBA00023002"/>
    </source>
</evidence>
<evidence type="ECO:0000256" key="2">
    <source>
        <dbReference type="ARBA" id="ARBA00022559"/>
    </source>
</evidence>
<reference evidence="7" key="2">
    <citation type="journal article" date="2021" name="Int. J. Syst. Evol. Microbiol.">
        <title>Bradyrhizobium septentrionale sp. nov. (sv. septentrionale) and Bradyrhizobium quebecense sp. nov. (sv. septentrionale) associated with legumes native to Canada possess rearranged symbiosis genes and numerous insertion sequences.</title>
        <authorList>
            <person name="Bromfield E.S.P."/>
            <person name="Cloutier S."/>
        </authorList>
    </citation>
    <scope>NUCLEOTIDE SEQUENCE</scope>
    <source>
        <strain evidence="7">5S5</strain>
    </source>
</reference>
<dbReference type="PROSITE" id="PS51404">
    <property type="entry name" value="DYP_PEROXIDASE"/>
    <property type="match status" value="1"/>
</dbReference>
<keyword evidence="5" id="KW-0408">Iron</keyword>
<dbReference type="PANTHER" id="PTHR30521">
    <property type="entry name" value="DEFERROCHELATASE/PEROXIDASE"/>
    <property type="match status" value="1"/>
</dbReference>
<dbReference type="RefSeq" id="WP_166213019.1">
    <property type="nucleotide sequence ID" value="NZ_CP088285.1"/>
</dbReference>
<gene>
    <name evidence="6" type="ORF">HAP48_045890</name>
    <name evidence="7" type="ORF">WDK88_00095</name>
</gene>
<dbReference type="Proteomes" id="UP001432046">
    <property type="component" value="Chromosome"/>
</dbReference>
<dbReference type="GO" id="GO:0005829">
    <property type="term" value="C:cytosol"/>
    <property type="evidence" value="ECO:0007669"/>
    <property type="project" value="TreeGrafter"/>
</dbReference>
<protein>
    <recommendedName>
        <fullName evidence="9">Peroxidase</fullName>
    </recommendedName>
</protein>
<keyword evidence="4" id="KW-0560">Oxidoreductase</keyword>
<dbReference type="GO" id="GO:0046872">
    <property type="term" value="F:metal ion binding"/>
    <property type="evidence" value="ECO:0007669"/>
    <property type="project" value="UniProtKB-KW"/>
</dbReference>
<evidence type="ECO:0000313" key="7">
    <source>
        <dbReference type="EMBL" id="WXC80114.1"/>
    </source>
</evidence>
<evidence type="ECO:0000313" key="6">
    <source>
        <dbReference type="EMBL" id="NVI50054.1"/>
    </source>
</evidence>
<dbReference type="InterPro" id="IPR011008">
    <property type="entry name" value="Dimeric_a/b-barrel"/>
</dbReference>
<dbReference type="GO" id="GO:0004601">
    <property type="term" value="F:peroxidase activity"/>
    <property type="evidence" value="ECO:0007669"/>
    <property type="project" value="UniProtKB-KW"/>
</dbReference>
<dbReference type="EMBL" id="JAAOLE020000001">
    <property type="protein sequence ID" value="NVI50054.1"/>
    <property type="molecule type" value="Genomic_DNA"/>
</dbReference>
<dbReference type="EMBL" id="CP147711">
    <property type="protein sequence ID" value="WXC80114.1"/>
    <property type="molecule type" value="Genomic_DNA"/>
</dbReference>
<reference evidence="7" key="3">
    <citation type="submission" date="2024-03" db="EMBL/GenBank/DDBJ databases">
        <authorList>
            <person name="Bromfield E.S.P."/>
            <person name="Cloutier S."/>
        </authorList>
    </citation>
    <scope>NUCLEOTIDE SEQUENCE</scope>
    <source>
        <strain evidence="7">5S5</strain>
    </source>
</reference>
<dbReference type="AlphaFoldDB" id="A0A974A715"/>
<dbReference type="SUPFAM" id="SSF54909">
    <property type="entry name" value="Dimeric alpha+beta barrel"/>
    <property type="match status" value="1"/>
</dbReference>